<comment type="caution">
    <text evidence="1">The sequence shown here is derived from an EMBL/GenBank/DDBJ whole genome shotgun (WGS) entry which is preliminary data.</text>
</comment>
<name>A0A8S1JTR3_9CILI</name>
<evidence type="ECO:0000313" key="1">
    <source>
        <dbReference type="EMBL" id="CAD8045711.1"/>
    </source>
</evidence>
<dbReference type="AlphaFoldDB" id="A0A8S1JTR3"/>
<accession>A0A8S1JTR3</accession>
<proteinExistence type="predicted"/>
<sequence>MFHIFIKLIIKKKQKNESGSYAISINGWLYKWNENQRKGGLKIEETLLKLHSYQQKQFMLITQKQNQFILIVLKRNSIVDKQFNYVLIFINYTISELSLYSIPRLLIIRVFNSTSSISIIKPQFDFAYFNSNLIAAGTNKGKLLVCNIQKSSQPIQTNQISDQEKEIT</sequence>
<protein>
    <submittedName>
        <fullName evidence="1">Uncharacterized protein</fullName>
    </submittedName>
</protein>
<gene>
    <name evidence="1" type="ORF">PSON_ATCC_30995.1.T0010234</name>
</gene>
<keyword evidence="2" id="KW-1185">Reference proteome</keyword>
<organism evidence="1 2">
    <name type="scientific">Paramecium sonneborni</name>
    <dbReference type="NCBI Taxonomy" id="65129"/>
    <lineage>
        <taxon>Eukaryota</taxon>
        <taxon>Sar</taxon>
        <taxon>Alveolata</taxon>
        <taxon>Ciliophora</taxon>
        <taxon>Intramacronucleata</taxon>
        <taxon>Oligohymenophorea</taxon>
        <taxon>Peniculida</taxon>
        <taxon>Parameciidae</taxon>
        <taxon>Paramecium</taxon>
    </lineage>
</organism>
<dbReference type="Proteomes" id="UP000692954">
    <property type="component" value="Unassembled WGS sequence"/>
</dbReference>
<evidence type="ECO:0000313" key="2">
    <source>
        <dbReference type="Proteomes" id="UP000692954"/>
    </source>
</evidence>
<reference evidence="1" key="1">
    <citation type="submission" date="2021-01" db="EMBL/GenBank/DDBJ databases">
        <authorList>
            <consortium name="Genoscope - CEA"/>
            <person name="William W."/>
        </authorList>
    </citation>
    <scope>NUCLEOTIDE SEQUENCE</scope>
</reference>
<dbReference type="EMBL" id="CAJJDN010000001">
    <property type="protein sequence ID" value="CAD8045711.1"/>
    <property type="molecule type" value="Genomic_DNA"/>
</dbReference>